<keyword evidence="9" id="KW-0969">Cilium</keyword>
<evidence type="ECO:0000259" key="8">
    <source>
        <dbReference type="Pfam" id="PF04316"/>
    </source>
</evidence>
<reference evidence="9 10" key="1">
    <citation type="submission" date="2017-07" db="EMBL/GenBank/DDBJ databases">
        <title>Isolation and whole genome analysis of endospore-forming bacteria from heroin.</title>
        <authorList>
            <person name="Kalinowski J."/>
            <person name="Ahrens B."/>
            <person name="Al-Dilaimi A."/>
            <person name="Winkler A."/>
            <person name="Wibberg D."/>
            <person name="Schleenbecker U."/>
            <person name="Ruckert C."/>
            <person name="Wolfel R."/>
            <person name="Grass G."/>
        </authorList>
    </citation>
    <scope>NUCLEOTIDE SEQUENCE [LARGE SCALE GENOMIC DNA]</scope>
    <source>
        <strain evidence="9 10">7539</strain>
    </source>
</reference>
<dbReference type="InterPro" id="IPR007412">
    <property type="entry name" value="FlgM"/>
</dbReference>
<evidence type="ECO:0000313" key="9">
    <source>
        <dbReference type="EMBL" id="PAE89697.1"/>
    </source>
</evidence>
<name>A0A268P1T1_SHOCL</name>
<keyword evidence="3" id="KW-0678">Repressor</keyword>
<evidence type="ECO:0000256" key="3">
    <source>
        <dbReference type="ARBA" id="ARBA00022491"/>
    </source>
</evidence>
<evidence type="ECO:0000313" key="10">
    <source>
        <dbReference type="Proteomes" id="UP000216207"/>
    </source>
</evidence>
<comment type="caution">
    <text evidence="9">The sequence shown here is derived from an EMBL/GenBank/DDBJ whole genome shotgun (WGS) entry which is preliminary data.</text>
</comment>
<keyword evidence="5" id="KW-0805">Transcription regulation</keyword>
<comment type="similarity">
    <text evidence="1">Belongs to the FlgM family.</text>
</comment>
<feature type="domain" description="Anti-sigma-28 factor FlgM C-terminal" evidence="8">
    <location>
        <begin position="58"/>
        <end position="105"/>
    </location>
</feature>
<keyword evidence="7" id="KW-0175">Coiled coil</keyword>
<gene>
    <name evidence="9" type="primary">flgM</name>
    <name evidence="9" type="ORF">CHH72_05425</name>
</gene>
<keyword evidence="6" id="KW-0804">Transcription</keyword>
<feature type="coiled-coil region" evidence="7">
    <location>
        <begin position="59"/>
        <end position="94"/>
    </location>
</feature>
<accession>A0A268P1T1</accession>
<dbReference type="NCBIfam" id="TIGR03824">
    <property type="entry name" value="FlgM_jcvi"/>
    <property type="match status" value="1"/>
</dbReference>
<dbReference type="EMBL" id="NPCC01000006">
    <property type="protein sequence ID" value="PAE89697.1"/>
    <property type="molecule type" value="Genomic_DNA"/>
</dbReference>
<dbReference type="InterPro" id="IPR035890">
    <property type="entry name" value="Anti-sigma-28_factor_FlgM_sf"/>
</dbReference>
<evidence type="ECO:0000256" key="7">
    <source>
        <dbReference type="SAM" id="Coils"/>
    </source>
</evidence>
<dbReference type="InterPro" id="IPR031316">
    <property type="entry name" value="FlgM_C"/>
</dbReference>
<dbReference type="GO" id="GO:0045892">
    <property type="term" value="P:negative regulation of DNA-templated transcription"/>
    <property type="evidence" value="ECO:0007669"/>
    <property type="project" value="InterPro"/>
</dbReference>
<dbReference type="SUPFAM" id="SSF101498">
    <property type="entry name" value="Anti-sigma factor FlgM"/>
    <property type="match status" value="1"/>
</dbReference>
<evidence type="ECO:0000256" key="2">
    <source>
        <dbReference type="ARBA" id="ARBA00017823"/>
    </source>
</evidence>
<keyword evidence="9" id="KW-0282">Flagellum</keyword>
<keyword evidence="9" id="KW-0966">Cell projection</keyword>
<protein>
    <recommendedName>
        <fullName evidence="2">Negative regulator of flagellin synthesis</fullName>
    </recommendedName>
</protein>
<dbReference type="Pfam" id="PF04316">
    <property type="entry name" value="FlgM"/>
    <property type="match status" value="1"/>
</dbReference>
<evidence type="ECO:0000256" key="1">
    <source>
        <dbReference type="ARBA" id="ARBA00005322"/>
    </source>
</evidence>
<sequence length="113" mass="12605">MGSKDPLIDCKKRFIKKMSSKGGGNMKINSSQSMVPHAVYKATMAKVTPEEHQLAKKDQVEISSDARKLNEEIAAAKEQRIQELKTQIENGTYELDPEKTAEAILRSWTKGGK</sequence>
<evidence type="ECO:0000256" key="6">
    <source>
        <dbReference type="ARBA" id="ARBA00023163"/>
    </source>
</evidence>
<evidence type="ECO:0000256" key="4">
    <source>
        <dbReference type="ARBA" id="ARBA00022795"/>
    </source>
</evidence>
<organism evidence="9 10">
    <name type="scientific">Shouchella clausii</name>
    <name type="common">Alkalihalobacillus clausii</name>
    <dbReference type="NCBI Taxonomy" id="79880"/>
    <lineage>
        <taxon>Bacteria</taxon>
        <taxon>Bacillati</taxon>
        <taxon>Bacillota</taxon>
        <taxon>Bacilli</taxon>
        <taxon>Bacillales</taxon>
        <taxon>Bacillaceae</taxon>
        <taxon>Shouchella</taxon>
    </lineage>
</organism>
<dbReference type="AlphaFoldDB" id="A0A268P1T1"/>
<dbReference type="Proteomes" id="UP000216207">
    <property type="component" value="Unassembled WGS sequence"/>
</dbReference>
<keyword evidence="4" id="KW-1005">Bacterial flagellum biogenesis</keyword>
<evidence type="ECO:0000256" key="5">
    <source>
        <dbReference type="ARBA" id="ARBA00023015"/>
    </source>
</evidence>
<dbReference type="GO" id="GO:0044781">
    <property type="term" value="P:bacterial-type flagellum organization"/>
    <property type="evidence" value="ECO:0007669"/>
    <property type="project" value="UniProtKB-KW"/>
</dbReference>
<proteinExistence type="inferred from homology"/>